<proteinExistence type="predicted"/>
<dbReference type="RefSeq" id="WP_213255364.1">
    <property type="nucleotide sequence ID" value="NZ_JAGYWA010000001.1"/>
</dbReference>
<reference evidence="2" key="1">
    <citation type="journal article" date="2019" name="Int. J. Syst. Evol. Microbiol.">
        <title>The Global Catalogue of Microorganisms (GCM) 10K type strain sequencing project: providing services to taxonomists for standard genome sequencing and annotation.</title>
        <authorList>
            <consortium name="The Broad Institute Genomics Platform"/>
            <consortium name="The Broad Institute Genome Sequencing Center for Infectious Disease"/>
            <person name="Wu L."/>
            <person name="Ma J."/>
        </authorList>
    </citation>
    <scope>NUCLEOTIDE SEQUENCE [LARGE SCALE GENOMIC DNA]</scope>
    <source>
        <strain evidence="2">WYCCWR 13023</strain>
    </source>
</reference>
<evidence type="ECO:0000313" key="1">
    <source>
        <dbReference type="EMBL" id="MFC4745809.1"/>
    </source>
</evidence>
<protein>
    <submittedName>
        <fullName evidence="1">Uncharacterized protein</fullName>
    </submittedName>
</protein>
<name>A0ABV9P6A9_9FLAO</name>
<evidence type="ECO:0000313" key="2">
    <source>
        <dbReference type="Proteomes" id="UP001595935"/>
    </source>
</evidence>
<sequence>MASGFIVFKDGRCFGRRWTGYDEILKIVIKELLLIKNGEELANWLETQIPDLDDESGECGWGFYKTSTDEFINRSFDLRSLTIDNQKLFGEAIVVGRAKLLDFGEEYSCLNIDFFEIFFKMYLLSEKGDPPLEFSDWGSIKPCDEKNGPGWN</sequence>
<gene>
    <name evidence="1" type="ORF">ACFO5S_00010</name>
</gene>
<dbReference type="EMBL" id="JBHSGV010000001">
    <property type="protein sequence ID" value="MFC4745809.1"/>
    <property type="molecule type" value="Genomic_DNA"/>
</dbReference>
<accession>A0ABV9P6A9</accession>
<keyword evidence="2" id="KW-1185">Reference proteome</keyword>
<comment type="caution">
    <text evidence="1">The sequence shown here is derived from an EMBL/GenBank/DDBJ whole genome shotgun (WGS) entry which is preliminary data.</text>
</comment>
<organism evidence="1 2">
    <name type="scientific">Flavobacterium branchiicola</name>
    <dbReference type="NCBI Taxonomy" id="1114875"/>
    <lineage>
        <taxon>Bacteria</taxon>
        <taxon>Pseudomonadati</taxon>
        <taxon>Bacteroidota</taxon>
        <taxon>Flavobacteriia</taxon>
        <taxon>Flavobacteriales</taxon>
        <taxon>Flavobacteriaceae</taxon>
        <taxon>Flavobacterium</taxon>
    </lineage>
</organism>
<dbReference type="Proteomes" id="UP001595935">
    <property type="component" value="Unassembled WGS sequence"/>
</dbReference>